<protein>
    <submittedName>
        <fullName evidence="2">Uncharacterized protein</fullName>
    </submittedName>
</protein>
<evidence type="ECO:0000256" key="1">
    <source>
        <dbReference type="SAM" id="MobiDB-lite"/>
    </source>
</evidence>
<dbReference type="EMBL" id="MU006096">
    <property type="protein sequence ID" value="KAF2838743.1"/>
    <property type="molecule type" value="Genomic_DNA"/>
</dbReference>
<gene>
    <name evidence="2" type="ORF">M501DRAFT_992695</name>
</gene>
<sequence length="283" mass="32438">MDDQLLYYRYVGNHKAAKDEILIDSRKTCNWGVDEAKTRAYLANSPRPKRERTESQESILGSHSTVKIKQNGPISQVINQGKDFSPPEMQRRRRRGEGHTRQRLFDLLDSSIIIAFAGMILLNESTRYQTRCKATGGPTIEPKIAEPFQKNLVCVISERRETSTAYSPRPSVEARPCHYLDSKPRQKGTEKAAAPPYWNFWHLGFLSRPRETARLPPKFGAFRNDHYYYQRFLKLSFSICVLPSATNLVNICGNGETFKSSLSTVDSRDAHASRYARVLDDYR</sequence>
<comment type="caution">
    <text evidence="2">The sequence shown here is derived from an EMBL/GenBank/DDBJ whole genome shotgun (WGS) entry which is preliminary data.</text>
</comment>
<name>A0A9P4SBS9_9PEZI</name>
<evidence type="ECO:0000313" key="2">
    <source>
        <dbReference type="EMBL" id="KAF2838743.1"/>
    </source>
</evidence>
<feature type="region of interest" description="Disordered" evidence="1">
    <location>
        <begin position="77"/>
        <end position="99"/>
    </location>
</feature>
<accession>A0A9P4SBS9</accession>
<reference evidence="2" key="1">
    <citation type="journal article" date="2020" name="Stud. Mycol.">
        <title>101 Dothideomycetes genomes: a test case for predicting lifestyles and emergence of pathogens.</title>
        <authorList>
            <person name="Haridas S."/>
            <person name="Albert R."/>
            <person name="Binder M."/>
            <person name="Bloem J."/>
            <person name="Labutti K."/>
            <person name="Salamov A."/>
            <person name="Andreopoulos B."/>
            <person name="Baker S."/>
            <person name="Barry K."/>
            <person name="Bills G."/>
            <person name="Bluhm B."/>
            <person name="Cannon C."/>
            <person name="Castanera R."/>
            <person name="Culley D."/>
            <person name="Daum C."/>
            <person name="Ezra D."/>
            <person name="Gonzalez J."/>
            <person name="Henrissat B."/>
            <person name="Kuo A."/>
            <person name="Liang C."/>
            <person name="Lipzen A."/>
            <person name="Lutzoni F."/>
            <person name="Magnuson J."/>
            <person name="Mondo S."/>
            <person name="Nolan M."/>
            <person name="Ohm R."/>
            <person name="Pangilinan J."/>
            <person name="Park H.-J."/>
            <person name="Ramirez L."/>
            <person name="Alfaro M."/>
            <person name="Sun H."/>
            <person name="Tritt A."/>
            <person name="Yoshinaga Y."/>
            <person name="Zwiers L.-H."/>
            <person name="Turgeon B."/>
            <person name="Goodwin S."/>
            <person name="Spatafora J."/>
            <person name="Crous P."/>
            <person name="Grigoriev I."/>
        </authorList>
    </citation>
    <scope>NUCLEOTIDE SEQUENCE</scope>
    <source>
        <strain evidence="2">CBS 101060</strain>
    </source>
</reference>
<dbReference type="Proteomes" id="UP000799429">
    <property type="component" value="Unassembled WGS sequence"/>
</dbReference>
<proteinExistence type="predicted"/>
<organism evidence="2 3">
    <name type="scientific">Patellaria atrata CBS 101060</name>
    <dbReference type="NCBI Taxonomy" id="1346257"/>
    <lineage>
        <taxon>Eukaryota</taxon>
        <taxon>Fungi</taxon>
        <taxon>Dikarya</taxon>
        <taxon>Ascomycota</taxon>
        <taxon>Pezizomycotina</taxon>
        <taxon>Dothideomycetes</taxon>
        <taxon>Dothideomycetes incertae sedis</taxon>
        <taxon>Patellariales</taxon>
        <taxon>Patellariaceae</taxon>
        <taxon>Patellaria</taxon>
    </lineage>
</organism>
<keyword evidence="3" id="KW-1185">Reference proteome</keyword>
<evidence type="ECO:0000313" key="3">
    <source>
        <dbReference type="Proteomes" id="UP000799429"/>
    </source>
</evidence>
<dbReference type="AlphaFoldDB" id="A0A9P4SBS9"/>